<dbReference type="Pfam" id="PF04932">
    <property type="entry name" value="Wzy_C"/>
    <property type="match status" value="1"/>
</dbReference>
<feature type="transmembrane region" description="Helical" evidence="5">
    <location>
        <begin position="222"/>
        <end position="244"/>
    </location>
</feature>
<feature type="transmembrane region" description="Helical" evidence="5">
    <location>
        <begin position="159"/>
        <end position="174"/>
    </location>
</feature>
<keyword evidence="8" id="KW-1185">Reference proteome</keyword>
<organism evidence="7 8">
    <name type="scientific">Amycolatopsis lurida NRRL 2430</name>
    <dbReference type="NCBI Taxonomy" id="1460371"/>
    <lineage>
        <taxon>Bacteria</taxon>
        <taxon>Bacillati</taxon>
        <taxon>Actinomycetota</taxon>
        <taxon>Actinomycetes</taxon>
        <taxon>Pseudonocardiales</taxon>
        <taxon>Pseudonocardiaceae</taxon>
        <taxon>Amycolatopsis</taxon>
    </lineage>
</organism>
<evidence type="ECO:0000256" key="4">
    <source>
        <dbReference type="ARBA" id="ARBA00023136"/>
    </source>
</evidence>
<feature type="transmembrane region" description="Helical" evidence="5">
    <location>
        <begin position="97"/>
        <end position="114"/>
    </location>
</feature>
<dbReference type="AlphaFoldDB" id="A0A2P2FU32"/>
<evidence type="ECO:0000313" key="7">
    <source>
        <dbReference type="EMBL" id="KFU80223.1"/>
    </source>
</evidence>
<keyword evidence="2 5" id="KW-0812">Transmembrane</keyword>
<comment type="subcellular location">
    <subcellularLocation>
        <location evidence="1">Membrane</location>
        <topology evidence="1">Multi-pass membrane protein</topology>
    </subcellularLocation>
</comment>
<evidence type="ECO:0000256" key="5">
    <source>
        <dbReference type="SAM" id="Phobius"/>
    </source>
</evidence>
<feature type="transmembrane region" description="Helical" evidence="5">
    <location>
        <begin position="36"/>
        <end position="55"/>
    </location>
</feature>
<dbReference type="PANTHER" id="PTHR37422:SF13">
    <property type="entry name" value="LIPOPOLYSACCHARIDE BIOSYNTHESIS PROTEIN PA4999-RELATED"/>
    <property type="match status" value="1"/>
</dbReference>
<evidence type="ECO:0000256" key="2">
    <source>
        <dbReference type="ARBA" id="ARBA00022692"/>
    </source>
</evidence>
<evidence type="ECO:0000313" key="8">
    <source>
        <dbReference type="Proteomes" id="UP000256220"/>
    </source>
</evidence>
<dbReference type="EMBL" id="JFBM01000012">
    <property type="protein sequence ID" value="KFU80223.1"/>
    <property type="molecule type" value="Genomic_DNA"/>
</dbReference>
<feature type="transmembrane region" description="Helical" evidence="5">
    <location>
        <begin position="186"/>
        <end position="216"/>
    </location>
</feature>
<gene>
    <name evidence="7" type="ORF">BB31_15440</name>
</gene>
<proteinExistence type="predicted"/>
<evidence type="ECO:0000256" key="3">
    <source>
        <dbReference type="ARBA" id="ARBA00022989"/>
    </source>
</evidence>
<sequence>MIVSTVPGNDTRAAMLRALAYATVASAPLEGYLTAAHPHLGKVLPALFVALWLAVRVQERRTPGPAPLHVVVALLATVVTITAAAHSSGAFTAEYTARWLPFLVLTVVLADVARREVPIRGVLLAMAAGAAVAGLGALYSLFVDGQARASGPLEDPNDLAYFLVAAVPLLFLARRDTPRRMVAVTLVCTVVVAGATATFSRGGALGLAAAAGWLFLRRVLSWRPLAVAAVAAGVLFLAATLFAGPRIERAFQEKTHIAASNVDTRELRWQAAARLVATHPVLGVGPGGFREEYAAASHNAELDEQTPVAHNMYLEVAAELGLPGFALFAAVIGIAVTASERTVRTGTPSARTEAVVIQASLLAVLVTSTFLSEQYYLPLWALAACAVAAENRVHGRKGGSDADPARDQ</sequence>
<dbReference type="GO" id="GO:0016020">
    <property type="term" value="C:membrane"/>
    <property type="evidence" value="ECO:0007669"/>
    <property type="project" value="UniProtKB-SubCell"/>
</dbReference>
<feature type="domain" description="O-antigen ligase-related" evidence="6">
    <location>
        <begin position="190"/>
        <end position="329"/>
    </location>
</feature>
<comment type="caution">
    <text evidence="7">The sequence shown here is derived from an EMBL/GenBank/DDBJ whole genome shotgun (WGS) entry which is preliminary data.</text>
</comment>
<feature type="transmembrane region" description="Helical" evidence="5">
    <location>
        <begin position="121"/>
        <end position="139"/>
    </location>
</feature>
<feature type="transmembrane region" description="Helical" evidence="5">
    <location>
        <begin position="320"/>
        <end position="338"/>
    </location>
</feature>
<dbReference type="Proteomes" id="UP000256220">
    <property type="component" value="Unassembled WGS sequence"/>
</dbReference>
<keyword evidence="3 5" id="KW-1133">Transmembrane helix</keyword>
<dbReference type="InterPro" id="IPR007016">
    <property type="entry name" value="O-antigen_ligase-rel_domated"/>
</dbReference>
<evidence type="ECO:0000256" key="1">
    <source>
        <dbReference type="ARBA" id="ARBA00004141"/>
    </source>
</evidence>
<evidence type="ECO:0000259" key="6">
    <source>
        <dbReference type="Pfam" id="PF04932"/>
    </source>
</evidence>
<reference evidence="7 8" key="1">
    <citation type="journal article" date="2014" name="Genome Announc.">
        <title>Draft Genome Sequence of Amycolatopsis lurida NRRL 2430, Producer of the Glycopeptide Family Antibiotic Ristocetin.</title>
        <authorList>
            <person name="Kwun M.J."/>
            <person name="Hong H.J."/>
        </authorList>
    </citation>
    <scope>NUCLEOTIDE SEQUENCE [LARGE SCALE GENOMIC DNA]</scope>
    <source>
        <strain evidence="7 8">NRRL 2430</strain>
    </source>
</reference>
<keyword evidence="4 5" id="KW-0472">Membrane</keyword>
<feature type="transmembrane region" description="Helical" evidence="5">
    <location>
        <begin position="67"/>
        <end position="85"/>
    </location>
</feature>
<dbReference type="InterPro" id="IPR051533">
    <property type="entry name" value="WaaL-like"/>
</dbReference>
<dbReference type="PANTHER" id="PTHR37422">
    <property type="entry name" value="TEICHURONIC ACID BIOSYNTHESIS PROTEIN TUAE"/>
    <property type="match status" value="1"/>
</dbReference>
<accession>A0A2P2FU32</accession>
<protein>
    <submittedName>
        <fullName evidence="7">Polymerase</fullName>
    </submittedName>
</protein>
<dbReference type="RefSeq" id="WP_034311240.1">
    <property type="nucleotide sequence ID" value="NZ_JFBM01000012.1"/>
</dbReference>
<name>A0A2P2FU32_AMYLU</name>